<evidence type="ECO:0000256" key="4">
    <source>
        <dbReference type="ARBA" id="ARBA00023125"/>
    </source>
</evidence>
<dbReference type="GO" id="GO:0000976">
    <property type="term" value="F:transcription cis-regulatory region binding"/>
    <property type="evidence" value="ECO:0007669"/>
    <property type="project" value="TreeGrafter"/>
</dbReference>
<dbReference type="PANTHER" id="PTHR48111:SF22">
    <property type="entry name" value="REGULATOR OF RPOS"/>
    <property type="match status" value="1"/>
</dbReference>
<feature type="domain" description="OmpR/PhoB-type" evidence="9">
    <location>
        <begin position="130"/>
        <end position="227"/>
    </location>
</feature>
<dbReference type="Gene3D" id="1.10.10.10">
    <property type="entry name" value="Winged helix-like DNA-binding domain superfamily/Winged helix DNA-binding domain"/>
    <property type="match status" value="1"/>
</dbReference>
<evidence type="ECO:0000259" key="8">
    <source>
        <dbReference type="PROSITE" id="PS50110"/>
    </source>
</evidence>
<dbReference type="Proteomes" id="UP000253083">
    <property type="component" value="Unassembled WGS sequence"/>
</dbReference>
<dbReference type="RefSeq" id="WP_113954528.1">
    <property type="nucleotide sequence ID" value="NZ_QNRT01000002.1"/>
</dbReference>
<evidence type="ECO:0000256" key="3">
    <source>
        <dbReference type="ARBA" id="ARBA00023015"/>
    </source>
</evidence>
<dbReference type="EMBL" id="QNRT01000002">
    <property type="protein sequence ID" value="RBP50811.1"/>
    <property type="molecule type" value="Genomic_DNA"/>
</dbReference>
<dbReference type="SUPFAM" id="SSF46894">
    <property type="entry name" value="C-terminal effector domain of the bipartite response regulators"/>
    <property type="match status" value="1"/>
</dbReference>
<dbReference type="InterPro" id="IPR001867">
    <property type="entry name" value="OmpR/PhoB-type_DNA-bd"/>
</dbReference>
<dbReference type="InterPro" id="IPR039420">
    <property type="entry name" value="WalR-like"/>
</dbReference>
<name>A0A395JJE5_9GAMM</name>
<dbReference type="GO" id="GO:0005829">
    <property type="term" value="C:cytosol"/>
    <property type="evidence" value="ECO:0007669"/>
    <property type="project" value="TreeGrafter"/>
</dbReference>
<sequence length="229" mass="26485">MTQTTRVLIIEDHKDIAEMLYDYFERRDYEMDYASDGRMGFNLASQNDYDIILLDLMLPEMDGLDVCRKLREESKVYTPILMLTARDTLEDKVIGLETGADDYLVKPFEILELEARIKALMRRKGQIAQQEVLTVADLELDTGTLEVRRSNKSIYLSPIGLKILTILMKESPKVVSRNQLEHEIWGDILPDSDTLRSHMYNLRKQIDKPFAQPLLQTIQSRGYRIGDAP</sequence>
<dbReference type="Pfam" id="PF00072">
    <property type="entry name" value="Response_reg"/>
    <property type="match status" value="1"/>
</dbReference>
<dbReference type="InParanoid" id="A0A395JJE5"/>
<dbReference type="SMART" id="SM00448">
    <property type="entry name" value="REC"/>
    <property type="match status" value="1"/>
</dbReference>
<dbReference type="OrthoDB" id="9802426at2"/>
<feature type="modified residue" description="4-aspartylphosphate" evidence="6">
    <location>
        <position position="55"/>
    </location>
</feature>
<keyword evidence="2" id="KW-0902">Two-component regulatory system</keyword>
<evidence type="ECO:0000313" key="11">
    <source>
        <dbReference type="Proteomes" id="UP000253083"/>
    </source>
</evidence>
<dbReference type="GO" id="GO:0000156">
    <property type="term" value="F:phosphorelay response regulator activity"/>
    <property type="evidence" value="ECO:0007669"/>
    <property type="project" value="TreeGrafter"/>
</dbReference>
<dbReference type="GO" id="GO:0006355">
    <property type="term" value="P:regulation of DNA-templated transcription"/>
    <property type="evidence" value="ECO:0007669"/>
    <property type="project" value="InterPro"/>
</dbReference>
<keyword evidence="11" id="KW-1185">Reference proteome</keyword>
<dbReference type="CDD" id="cd00383">
    <property type="entry name" value="trans_reg_C"/>
    <property type="match status" value="1"/>
</dbReference>
<dbReference type="GO" id="GO:0032993">
    <property type="term" value="C:protein-DNA complex"/>
    <property type="evidence" value="ECO:0007669"/>
    <property type="project" value="TreeGrafter"/>
</dbReference>
<dbReference type="Gene3D" id="3.40.50.2300">
    <property type="match status" value="1"/>
</dbReference>
<accession>A0A395JJE5</accession>
<dbReference type="PANTHER" id="PTHR48111">
    <property type="entry name" value="REGULATOR OF RPOS"/>
    <property type="match status" value="1"/>
</dbReference>
<organism evidence="10 11">
    <name type="scientific">Arenicella xantha</name>
    <dbReference type="NCBI Taxonomy" id="644221"/>
    <lineage>
        <taxon>Bacteria</taxon>
        <taxon>Pseudomonadati</taxon>
        <taxon>Pseudomonadota</taxon>
        <taxon>Gammaproteobacteria</taxon>
        <taxon>Arenicellales</taxon>
        <taxon>Arenicellaceae</taxon>
        <taxon>Arenicella</taxon>
    </lineage>
</organism>
<dbReference type="InterPro" id="IPR011006">
    <property type="entry name" value="CheY-like_superfamily"/>
</dbReference>
<dbReference type="SUPFAM" id="SSF52172">
    <property type="entry name" value="CheY-like"/>
    <property type="match status" value="1"/>
</dbReference>
<protein>
    <submittedName>
        <fullName evidence="10">DNA-binding response OmpR family regulator</fullName>
    </submittedName>
</protein>
<keyword evidence="4 7" id="KW-0238">DNA-binding</keyword>
<dbReference type="InterPro" id="IPR016032">
    <property type="entry name" value="Sig_transdc_resp-reg_C-effctor"/>
</dbReference>
<reference evidence="10 11" key="1">
    <citation type="submission" date="2018-06" db="EMBL/GenBank/DDBJ databases">
        <title>Genomic Encyclopedia of Type Strains, Phase IV (KMG-IV): sequencing the most valuable type-strain genomes for metagenomic binning, comparative biology and taxonomic classification.</title>
        <authorList>
            <person name="Goeker M."/>
        </authorList>
    </citation>
    <scope>NUCLEOTIDE SEQUENCE [LARGE SCALE GENOMIC DNA]</scope>
    <source>
        <strain evidence="10 11">DSM 24032</strain>
    </source>
</reference>
<evidence type="ECO:0000256" key="2">
    <source>
        <dbReference type="ARBA" id="ARBA00023012"/>
    </source>
</evidence>
<feature type="domain" description="Response regulatory" evidence="8">
    <location>
        <begin position="6"/>
        <end position="121"/>
    </location>
</feature>
<evidence type="ECO:0000256" key="5">
    <source>
        <dbReference type="ARBA" id="ARBA00023163"/>
    </source>
</evidence>
<keyword evidence="1 6" id="KW-0597">Phosphoprotein</keyword>
<dbReference type="PROSITE" id="PS51755">
    <property type="entry name" value="OMPR_PHOB"/>
    <property type="match status" value="1"/>
</dbReference>
<feature type="DNA-binding region" description="OmpR/PhoB-type" evidence="7">
    <location>
        <begin position="130"/>
        <end position="227"/>
    </location>
</feature>
<evidence type="ECO:0000256" key="6">
    <source>
        <dbReference type="PROSITE-ProRule" id="PRU00169"/>
    </source>
</evidence>
<dbReference type="Gene3D" id="6.10.250.690">
    <property type="match status" value="1"/>
</dbReference>
<dbReference type="InterPro" id="IPR036388">
    <property type="entry name" value="WH-like_DNA-bd_sf"/>
</dbReference>
<gene>
    <name evidence="10" type="ORF">DFR28_102227</name>
</gene>
<comment type="caution">
    <text evidence="10">The sequence shown here is derived from an EMBL/GenBank/DDBJ whole genome shotgun (WGS) entry which is preliminary data.</text>
</comment>
<dbReference type="Pfam" id="PF00486">
    <property type="entry name" value="Trans_reg_C"/>
    <property type="match status" value="1"/>
</dbReference>
<keyword evidence="3" id="KW-0805">Transcription regulation</keyword>
<dbReference type="FunFam" id="1.10.10.10:FF:000058">
    <property type="entry name" value="DNA-binding response OmpR family regulator"/>
    <property type="match status" value="1"/>
</dbReference>
<keyword evidence="5" id="KW-0804">Transcription</keyword>
<dbReference type="InterPro" id="IPR001789">
    <property type="entry name" value="Sig_transdc_resp-reg_receiver"/>
</dbReference>
<evidence type="ECO:0000259" key="9">
    <source>
        <dbReference type="PROSITE" id="PS51755"/>
    </source>
</evidence>
<dbReference type="AlphaFoldDB" id="A0A395JJE5"/>
<dbReference type="CDD" id="cd17574">
    <property type="entry name" value="REC_OmpR"/>
    <property type="match status" value="1"/>
</dbReference>
<evidence type="ECO:0000313" key="10">
    <source>
        <dbReference type="EMBL" id="RBP50811.1"/>
    </source>
</evidence>
<evidence type="ECO:0000256" key="7">
    <source>
        <dbReference type="PROSITE-ProRule" id="PRU01091"/>
    </source>
</evidence>
<dbReference type="SMART" id="SM00862">
    <property type="entry name" value="Trans_reg_C"/>
    <property type="match status" value="1"/>
</dbReference>
<dbReference type="PROSITE" id="PS50110">
    <property type="entry name" value="RESPONSE_REGULATORY"/>
    <property type="match status" value="1"/>
</dbReference>
<proteinExistence type="predicted"/>
<dbReference type="FunFam" id="3.40.50.2300:FF:000001">
    <property type="entry name" value="DNA-binding response regulator PhoB"/>
    <property type="match status" value="1"/>
</dbReference>
<evidence type="ECO:0000256" key="1">
    <source>
        <dbReference type="ARBA" id="ARBA00022553"/>
    </source>
</evidence>